<feature type="binding site" evidence="16">
    <location>
        <position position="65"/>
    </location>
    <ligand>
        <name>[4Fe-4S] cluster</name>
        <dbReference type="ChEBI" id="CHEBI:49883"/>
    </ligand>
</feature>
<sequence>MEITSELFRKAYEQMSDAVFLLQGKSEIITSNPAANRLLDQYEVNLDDFCTFCNGYTSNFEERTCLGCSLRKRVDNESFQLFLNLKVGKNIPFSASYTLIDEKAGISVLILRNLTQQQHTEQLLKQKTMTEYVINAQENERKRLSRELHDGLAQGLFSTLIELRKIKYMTKKEDYESSLSEMDSMLATTLEDIRNMAIELRPSSLDDLGIFAALKAYFKRYEQLFGIHVVFVSELYGTRFPASVETMLYRVTQEALTNAAKYADVGEIEVYLFKTKQSIVLEINDQGIGFSPDHFTAQGSGLGLLNMKERVELLNGDFELRSEPQQGTKVLVRIPIEPKGGRTT</sequence>
<comment type="caution">
    <text evidence="19">The sequence shown here is derived from an EMBL/GenBank/DDBJ whole genome shotgun (WGS) entry which is preliminary data.</text>
</comment>
<comment type="function">
    <text evidence="14">Member of the two-component regulatory system NreB/NreC involved in the control of dissimilatory nitrate/nitrite reduction in response to oxygen. NreB functions as a direct oxygen sensor histidine kinase which is autophosphorylated, in the absence of oxygen, probably at the conserved histidine residue, and transfers its phosphate group probably to a conserved aspartate residue of NreC. NreB/NreC activates the expression of the nitrate (narGHJI) and nitrite (nir) reductase operons, as well as the putative nitrate transporter gene narT.</text>
</comment>
<keyword evidence="4" id="KW-0963">Cytoplasm</keyword>
<evidence type="ECO:0000256" key="5">
    <source>
        <dbReference type="ARBA" id="ARBA00022553"/>
    </source>
</evidence>
<evidence type="ECO:0000256" key="4">
    <source>
        <dbReference type="ARBA" id="ARBA00022490"/>
    </source>
</evidence>
<comment type="catalytic activity">
    <reaction evidence="1 15">
        <text>ATP + protein L-histidine = ADP + protein N-phospho-L-histidine.</text>
        <dbReference type="EC" id="2.7.13.3"/>
    </reaction>
</comment>
<comment type="subcellular location">
    <subcellularLocation>
        <location evidence="2">Cytoplasm</location>
    </subcellularLocation>
</comment>
<keyword evidence="5 17" id="KW-0597">Phosphoprotein</keyword>
<keyword evidence="13 16" id="KW-0411">Iron-sulfur</keyword>
<dbReference type="PRINTS" id="PR00344">
    <property type="entry name" value="BCTRLSENSOR"/>
</dbReference>
<dbReference type="SMART" id="SM00387">
    <property type="entry name" value="HATPase_c"/>
    <property type="match status" value="1"/>
</dbReference>
<evidence type="ECO:0000256" key="16">
    <source>
        <dbReference type="PIRSR" id="PIRSR037432-50"/>
    </source>
</evidence>
<dbReference type="AlphaFoldDB" id="W7B228"/>
<evidence type="ECO:0000256" key="15">
    <source>
        <dbReference type="PIRNR" id="PIRNR037432"/>
    </source>
</evidence>
<dbReference type="Proteomes" id="UP000019253">
    <property type="component" value="Unassembled WGS sequence"/>
</dbReference>
<evidence type="ECO:0000256" key="14">
    <source>
        <dbReference type="ARBA" id="ARBA00024827"/>
    </source>
</evidence>
<keyword evidence="11 16" id="KW-0408">Iron</keyword>
<evidence type="ECO:0000256" key="11">
    <source>
        <dbReference type="ARBA" id="ARBA00023004"/>
    </source>
</evidence>
<dbReference type="PATRIC" id="fig|1265819.5.peg.2848"/>
<dbReference type="PROSITE" id="PS50109">
    <property type="entry name" value="HIS_KIN"/>
    <property type="match status" value="1"/>
</dbReference>
<dbReference type="GO" id="GO:0046983">
    <property type="term" value="F:protein dimerization activity"/>
    <property type="evidence" value="ECO:0007669"/>
    <property type="project" value="InterPro"/>
</dbReference>
<dbReference type="RefSeq" id="WP_036067740.1">
    <property type="nucleotide sequence ID" value="NZ_AODD01000027.1"/>
</dbReference>
<keyword evidence="6 15" id="KW-0808">Transferase</keyword>
<dbReference type="GO" id="GO:0005524">
    <property type="term" value="F:ATP binding"/>
    <property type="evidence" value="ECO:0007669"/>
    <property type="project" value="UniProtKB-KW"/>
</dbReference>
<evidence type="ECO:0000256" key="13">
    <source>
        <dbReference type="ARBA" id="ARBA00023014"/>
    </source>
</evidence>
<reference evidence="19 20" key="1">
    <citation type="journal article" date="2014" name="Int. J. Syst. Evol. Microbiol.">
        <title>Listeria floridensis sp. nov., Listeria aquatica sp. nov., Listeria cornellensis sp. nov., Listeria riparia sp. nov. and Listeria grandensis sp. nov., from agricultural and natural environments.</title>
        <authorList>
            <person name="den Bakker H.C."/>
            <person name="Warchocki S."/>
            <person name="Wright E.M."/>
            <person name="Allred A.F."/>
            <person name="Ahlstrom C."/>
            <person name="Manuel C.S."/>
            <person name="Stasiewicz M.J."/>
            <person name="Burrell A."/>
            <person name="Roof S."/>
            <person name="Strawn L."/>
            <person name="Fortes E.D."/>
            <person name="Nightingale K.K."/>
            <person name="Kephart D."/>
            <person name="Wiedmann M."/>
        </authorList>
    </citation>
    <scope>NUCLEOTIDE SEQUENCE [LARGE SCALE GENOMIC DNA]</scope>
    <source>
        <strain evidence="20">FSL F6-971</strain>
    </source>
</reference>
<evidence type="ECO:0000256" key="10">
    <source>
        <dbReference type="ARBA" id="ARBA00022840"/>
    </source>
</evidence>
<dbReference type="InterPro" id="IPR003594">
    <property type="entry name" value="HATPase_dom"/>
</dbReference>
<dbReference type="GO" id="GO:0000155">
    <property type="term" value="F:phosphorelay sensor kinase activity"/>
    <property type="evidence" value="ECO:0007669"/>
    <property type="project" value="InterPro"/>
</dbReference>
<feature type="binding site" evidence="16">
    <location>
        <position position="53"/>
    </location>
    <ligand>
        <name>[4Fe-4S] cluster</name>
        <dbReference type="ChEBI" id="CHEBI:49883"/>
    </ligand>
</feature>
<dbReference type="PANTHER" id="PTHR24421:SF10">
    <property type="entry name" value="NITRATE_NITRITE SENSOR PROTEIN NARQ"/>
    <property type="match status" value="1"/>
</dbReference>
<protein>
    <recommendedName>
        <fullName evidence="15">Sensor histidine kinase</fullName>
        <ecNumber evidence="15">2.7.13.3</ecNumber>
    </recommendedName>
</protein>
<evidence type="ECO:0000256" key="17">
    <source>
        <dbReference type="PIRSR" id="PIRSR037432-51"/>
    </source>
</evidence>
<dbReference type="Gene3D" id="3.30.565.10">
    <property type="entry name" value="Histidine kinase-like ATPase, C-terminal domain"/>
    <property type="match status" value="1"/>
</dbReference>
<feature type="domain" description="Histidine kinase" evidence="18">
    <location>
        <begin position="248"/>
        <end position="338"/>
    </location>
</feature>
<dbReference type="PANTHER" id="PTHR24421">
    <property type="entry name" value="NITRATE/NITRITE SENSOR PROTEIN NARX-RELATED"/>
    <property type="match status" value="1"/>
</dbReference>
<evidence type="ECO:0000313" key="19">
    <source>
        <dbReference type="EMBL" id="EUJ21274.1"/>
    </source>
</evidence>
<dbReference type="SUPFAM" id="SSF55874">
    <property type="entry name" value="ATPase domain of HSP90 chaperone/DNA topoisomerase II/histidine kinase"/>
    <property type="match status" value="1"/>
</dbReference>
<evidence type="ECO:0000256" key="1">
    <source>
        <dbReference type="ARBA" id="ARBA00000085"/>
    </source>
</evidence>
<dbReference type="CDD" id="cd16917">
    <property type="entry name" value="HATPase_UhpB-NarQ-NarX-like"/>
    <property type="match status" value="1"/>
</dbReference>
<feature type="binding site" evidence="16">
    <location>
        <position position="50"/>
    </location>
    <ligand>
        <name>[4Fe-4S] cluster</name>
        <dbReference type="ChEBI" id="CHEBI:49883"/>
    </ligand>
</feature>
<keyword evidence="12 15" id="KW-0902">Two-component regulatory system</keyword>
<dbReference type="PIRSF" id="PIRSF037432">
    <property type="entry name" value="STHK_NreB"/>
    <property type="match status" value="1"/>
</dbReference>
<dbReference type="EMBL" id="AODD01000027">
    <property type="protein sequence ID" value="EUJ21274.1"/>
    <property type="molecule type" value="Genomic_DNA"/>
</dbReference>
<feature type="binding site" evidence="16">
    <location>
        <position position="68"/>
    </location>
    <ligand>
        <name>[4Fe-4S] cluster</name>
        <dbReference type="ChEBI" id="CHEBI:49883"/>
    </ligand>
</feature>
<keyword evidence="3 16" id="KW-0004">4Fe-4S</keyword>
<evidence type="ECO:0000256" key="7">
    <source>
        <dbReference type="ARBA" id="ARBA00022723"/>
    </source>
</evidence>
<name>W7B228_9LIST</name>
<dbReference type="InterPro" id="IPR011712">
    <property type="entry name" value="Sig_transdc_His_kin_sub3_dim/P"/>
</dbReference>
<keyword evidence="20" id="KW-1185">Reference proteome</keyword>
<dbReference type="InterPro" id="IPR005467">
    <property type="entry name" value="His_kinase_dom"/>
</dbReference>
<evidence type="ECO:0000256" key="2">
    <source>
        <dbReference type="ARBA" id="ARBA00004496"/>
    </source>
</evidence>
<keyword evidence="7 16" id="KW-0479">Metal-binding</keyword>
<dbReference type="Pfam" id="PF07730">
    <property type="entry name" value="HisKA_3"/>
    <property type="match status" value="1"/>
</dbReference>
<gene>
    <name evidence="19" type="ORF">PGRAN_14248</name>
</gene>
<dbReference type="GO" id="GO:0005737">
    <property type="term" value="C:cytoplasm"/>
    <property type="evidence" value="ECO:0007669"/>
    <property type="project" value="UniProtKB-SubCell"/>
</dbReference>
<comment type="PTM">
    <text evidence="17">Autophosphorylated.</text>
</comment>
<evidence type="ECO:0000256" key="9">
    <source>
        <dbReference type="ARBA" id="ARBA00022777"/>
    </source>
</evidence>
<feature type="modified residue" description="Phosphohistidine; by autocatalysis" evidence="17">
    <location>
        <position position="149"/>
    </location>
</feature>
<dbReference type="InterPro" id="IPR004358">
    <property type="entry name" value="Sig_transdc_His_kin-like_C"/>
</dbReference>
<dbReference type="GO" id="GO:0051539">
    <property type="term" value="F:4 iron, 4 sulfur cluster binding"/>
    <property type="evidence" value="ECO:0007669"/>
    <property type="project" value="UniProtKB-KW"/>
</dbReference>
<dbReference type="InterPro" id="IPR050482">
    <property type="entry name" value="Sensor_HK_TwoCompSys"/>
</dbReference>
<dbReference type="InterPro" id="IPR036890">
    <property type="entry name" value="HATPase_C_sf"/>
</dbReference>
<keyword evidence="8 15" id="KW-0547">Nucleotide-binding</keyword>
<dbReference type="Pfam" id="PF02518">
    <property type="entry name" value="HATPase_c"/>
    <property type="match status" value="1"/>
</dbReference>
<dbReference type="GO" id="GO:0016020">
    <property type="term" value="C:membrane"/>
    <property type="evidence" value="ECO:0007669"/>
    <property type="project" value="InterPro"/>
</dbReference>
<organism evidence="19 20">
    <name type="scientific">Listeria grandensis FSL F6-0971</name>
    <dbReference type="NCBI Taxonomy" id="1265819"/>
    <lineage>
        <taxon>Bacteria</taxon>
        <taxon>Bacillati</taxon>
        <taxon>Bacillota</taxon>
        <taxon>Bacilli</taxon>
        <taxon>Bacillales</taxon>
        <taxon>Listeriaceae</taxon>
        <taxon>Listeria</taxon>
    </lineage>
</organism>
<dbReference type="EC" id="2.7.13.3" evidence="15"/>
<evidence type="ECO:0000256" key="8">
    <source>
        <dbReference type="ARBA" id="ARBA00022741"/>
    </source>
</evidence>
<evidence type="ECO:0000259" key="18">
    <source>
        <dbReference type="PROSITE" id="PS50109"/>
    </source>
</evidence>
<evidence type="ECO:0000313" key="20">
    <source>
        <dbReference type="Proteomes" id="UP000019253"/>
    </source>
</evidence>
<proteinExistence type="predicted"/>
<dbReference type="OrthoDB" id="9760839at2"/>
<comment type="cofactor">
    <cofactor evidence="16">
        <name>[4Fe-4S] cluster</name>
        <dbReference type="ChEBI" id="CHEBI:49883"/>
    </cofactor>
    <text evidence="16">Binds 1 [4Fe-4S] cluster.</text>
</comment>
<dbReference type="InterPro" id="IPR017203">
    <property type="entry name" value="Sig_transdc_His_kinase_NreB"/>
</dbReference>
<dbReference type="GO" id="GO:0005506">
    <property type="term" value="F:iron ion binding"/>
    <property type="evidence" value="ECO:0007669"/>
    <property type="project" value="InterPro"/>
</dbReference>
<accession>W7B228</accession>
<evidence type="ECO:0000256" key="3">
    <source>
        <dbReference type="ARBA" id="ARBA00022485"/>
    </source>
</evidence>
<evidence type="ECO:0000256" key="6">
    <source>
        <dbReference type="ARBA" id="ARBA00022679"/>
    </source>
</evidence>
<keyword evidence="10 15" id="KW-0067">ATP-binding</keyword>
<dbReference type="STRING" id="1265819.PGRAN_14248"/>
<keyword evidence="9 15" id="KW-0418">Kinase</keyword>
<evidence type="ECO:0000256" key="12">
    <source>
        <dbReference type="ARBA" id="ARBA00023012"/>
    </source>
</evidence>
<dbReference type="Gene3D" id="1.20.5.1930">
    <property type="match status" value="1"/>
</dbReference>